<dbReference type="AlphaFoldDB" id="A0A8H3W279"/>
<protein>
    <submittedName>
        <fullName evidence="2">Uncharacterized protein</fullName>
    </submittedName>
</protein>
<dbReference type="EMBL" id="WOWK01000090">
    <property type="protein sequence ID" value="KAF0319828.1"/>
    <property type="molecule type" value="Genomic_DNA"/>
</dbReference>
<accession>A0A8H3W279</accession>
<name>A0A8H3W279_9PEZI</name>
<dbReference type="Proteomes" id="UP000434172">
    <property type="component" value="Unassembled WGS sequence"/>
</dbReference>
<evidence type="ECO:0000313" key="3">
    <source>
        <dbReference type="Proteomes" id="UP000434172"/>
    </source>
</evidence>
<organism evidence="2 3">
    <name type="scientific">Colletotrichum asianum</name>
    <dbReference type="NCBI Taxonomy" id="702518"/>
    <lineage>
        <taxon>Eukaryota</taxon>
        <taxon>Fungi</taxon>
        <taxon>Dikarya</taxon>
        <taxon>Ascomycota</taxon>
        <taxon>Pezizomycotina</taxon>
        <taxon>Sordariomycetes</taxon>
        <taxon>Hypocreomycetidae</taxon>
        <taxon>Glomerellales</taxon>
        <taxon>Glomerellaceae</taxon>
        <taxon>Colletotrichum</taxon>
        <taxon>Colletotrichum gloeosporioides species complex</taxon>
    </lineage>
</organism>
<feature type="coiled-coil region" evidence="1">
    <location>
        <begin position="42"/>
        <end position="101"/>
    </location>
</feature>
<proteinExistence type="predicted"/>
<comment type="caution">
    <text evidence="2">The sequence shown here is derived from an EMBL/GenBank/DDBJ whole genome shotgun (WGS) entry which is preliminary data.</text>
</comment>
<gene>
    <name evidence="2" type="ORF">GQ607_012930</name>
</gene>
<reference evidence="2 3" key="1">
    <citation type="submission" date="2019-12" db="EMBL/GenBank/DDBJ databases">
        <title>A genome sequence resource for the geographically widespread anthracnose pathogen Colletotrichum asianum.</title>
        <authorList>
            <person name="Meng Y."/>
        </authorList>
    </citation>
    <scope>NUCLEOTIDE SEQUENCE [LARGE SCALE GENOMIC DNA]</scope>
    <source>
        <strain evidence="2 3">ICMP 18580</strain>
    </source>
</reference>
<evidence type="ECO:0000256" key="1">
    <source>
        <dbReference type="SAM" id="Coils"/>
    </source>
</evidence>
<keyword evidence="3" id="KW-1185">Reference proteome</keyword>
<keyword evidence="1" id="KW-0175">Coiled coil</keyword>
<sequence length="131" mass="15238">MFPLNTTDLLRQHNQAVIDMTTIARLQRQLKQMELSPQDYTAEGIKDVARSLNDAVDNLKQQQRDEFDSLKSETADLRRRLQMAEIEKTELQTEIDKARHQREKGGLDMSKVASLEDMLTEIEANLWDYDT</sequence>
<evidence type="ECO:0000313" key="2">
    <source>
        <dbReference type="EMBL" id="KAF0319828.1"/>
    </source>
</evidence>